<protein>
    <submittedName>
        <fullName evidence="1">Uncharacterized protein</fullName>
    </submittedName>
</protein>
<dbReference type="Proteomes" id="UP000195540">
    <property type="component" value="Chromosome"/>
</dbReference>
<name>A0AAJ1DFK8_PROMI</name>
<dbReference type="RefSeq" id="WP_036919505.1">
    <property type="nucleotide sequence ID" value="NZ_BGKS01000006.1"/>
</dbReference>
<sequence>MKYLIFSGWWCDNNEKTDKRNKYIGDDSIRDKEFHKKWYDCINKYTSPEKILIIDSNSPIKPDLNLDPRIELLSLNNNFGHSTNHEGTMCGYTRSCLLGIYYAFLCDLDYCIYIEQDSLIKGNNIIEEAIKKMKKPYMFGSAKGTPNALQQSFFIIRKDGYIPFLTRMNGFKSTCNKLAPENKFAIATSSFLSKLPECIFYLRGIGRLLSYWPSFDILPFGYGRSRPINFNDQYLYFQHGSVEELERFKHSANNDTFKN</sequence>
<evidence type="ECO:0000313" key="2">
    <source>
        <dbReference type="Proteomes" id="UP000195540"/>
    </source>
</evidence>
<proteinExistence type="predicted"/>
<evidence type="ECO:0000313" key="1">
    <source>
        <dbReference type="EMBL" id="ARX32892.1"/>
    </source>
</evidence>
<dbReference type="EMBL" id="CP021694">
    <property type="protein sequence ID" value="ARX32892.1"/>
    <property type="molecule type" value="Genomic_DNA"/>
</dbReference>
<organism evidence="1 2">
    <name type="scientific">Proteus mirabilis</name>
    <dbReference type="NCBI Taxonomy" id="584"/>
    <lineage>
        <taxon>Bacteria</taxon>
        <taxon>Pseudomonadati</taxon>
        <taxon>Pseudomonadota</taxon>
        <taxon>Gammaproteobacteria</taxon>
        <taxon>Enterobacterales</taxon>
        <taxon>Morganellaceae</taxon>
        <taxon>Proteus</taxon>
    </lineage>
</organism>
<gene>
    <name evidence="1" type="ORF">AM402_01615</name>
</gene>
<reference evidence="1 2" key="1">
    <citation type="submission" date="2017-05" db="EMBL/GenBank/DDBJ databases">
        <title>Whole genome sequencing of Proteus mirabilis AR_0155.</title>
        <authorList>
            <person name="Conlan S."/>
            <person name="Thomas P.J."/>
            <person name="Mullikin J."/>
            <person name="Frank K.M."/>
            <person name="Segre J.A."/>
        </authorList>
    </citation>
    <scope>NUCLEOTIDE SEQUENCE [LARGE SCALE GENOMIC DNA]</scope>
    <source>
        <strain evidence="1 2">AR_0155</strain>
    </source>
</reference>
<dbReference type="AlphaFoldDB" id="A0AAJ1DFK8"/>
<accession>A0AAJ1DFK8</accession>